<dbReference type="Gene3D" id="1.25.40.10">
    <property type="entry name" value="Tetratricopeptide repeat domain"/>
    <property type="match status" value="1"/>
</dbReference>
<evidence type="ECO:0000256" key="1">
    <source>
        <dbReference type="ARBA" id="ARBA00022741"/>
    </source>
</evidence>
<dbReference type="SUPFAM" id="SSF48452">
    <property type="entry name" value="TPR-like"/>
    <property type="match status" value="1"/>
</dbReference>
<evidence type="ECO:0000313" key="4">
    <source>
        <dbReference type="EMBL" id="KXK59669.1"/>
    </source>
</evidence>
<proteinExistence type="predicted"/>
<dbReference type="AlphaFoldDB" id="A0A136PMI3"/>
<dbReference type="GO" id="GO:0003677">
    <property type="term" value="F:DNA binding"/>
    <property type="evidence" value="ECO:0007669"/>
    <property type="project" value="InterPro"/>
</dbReference>
<accession>A0A136PMI3</accession>
<dbReference type="Gene3D" id="1.10.10.10">
    <property type="entry name" value="Winged helix-like DNA-binding domain superfamily/Winged helix DNA-binding domain"/>
    <property type="match status" value="1"/>
</dbReference>
<dbReference type="GO" id="GO:0005737">
    <property type="term" value="C:cytoplasm"/>
    <property type="evidence" value="ECO:0007669"/>
    <property type="project" value="TreeGrafter"/>
</dbReference>
<feature type="domain" description="HTH luxR-type" evidence="3">
    <location>
        <begin position="874"/>
        <end position="939"/>
    </location>
</feature>
<dbReference type="SMART" id="SM00421">
    <property type="entry name" value="HTH_LUXR"/>
    <property type="match status" value="1"/>
</dbReference>
<dbReference type="InterPro" id="IPR003593">
    <property type="entry name" value="AAA+_ATPase"/>
</dbReference>
<organism evidence="4 5">
    <name type="scientific">Micromonospora rosaria</name>
    <dbReference type="NCBI Taxonomy" id="47874"/>
    <lineage>
        <taxon>Bacteria</taxon>
        <taxon>Bacillati</taxon>
        <taxon>Actinomycetota</taxon>
        <taxon>Actinomycetes</taxon>
        <taxon>Micromonosporales</taxon>
        <taxon>Micromonosporaceae</taxon>
        <taxon>Micromonospora</taxon>
    </lineage>
</organism>
<dbReference type="PROSITE" id="PS50043">
    <property type="entry name" value="HTH_LUXR_2"/>
    <property type="match status" value="1"/>
</dbReference>
<dbReference type="PRINTS" id="PR00038">
    <property type="entry name" value="HTHLUXR"/>
</dbReference>
<protein>
    <recommendedName>
        <fullName evidence="3">HTH luxR-type domain-containing protein</fullName>
    </recommendedName>
</protein>
<dbReference type="PANTHER" id="PTHR16305:SF35">
    <property type="entry name" value="TRANSCRIPTIONAL ACTIVATOR DOMAIN"/>
    <property type="match status" value="1"/>
</dbReference>
<dbReference type="InterPro" id="IPR016032">
    <property type="entry name" value="Sig_transdc_resp-reg_C-effctor"/>
</dbReference>
<dbReference type="PANTHER" id="PTHR16305">
    <property type="entry name" value="TESTICULAR SOLUBLE ADENYLYL CYCLASE"/>
    <property type="match status" value="1"/>
</dbReference>
<evidence type="ECO:0000259" key="3">
    <source>
        <dbReference type="PROSITE" id="PS50043"/>
    </source>
</evidence>
<evidence type="ECO:0000256" key="2">
    <source>
        <dbReference type="ARBA" id="ARBA00022840"/>
    </source>
</evidence>
<dbReference type="SUPFAM" id="SSF46894">
    <property type="entry name" value="C-terminal effector domain of the bipartite response regulators"/>
    <property type="match status" value="1"/>
</dbReference>
<dbReference type="Proteomes" id="UP000070620">
    <property type="component" value="Unassembled WGS sequence"/>
</dbReference>
<dbReference type="SUPFAM" id="SSF52540">
    <property type="entry name" value="P-loop containing nucleoside triphosphate hydrolases"/>
    <property type="match status" value="1"/>
</dbReference>
<sequence length="946" mass="101345">MWVGRQRELRVVRTAVARLAQGAGSVLWLVGEPGIGKSALLTAAATEAAGRGYQVFRATADQLSQQSSLSVLLTCLGVRQGTDPLRAEITQALRRPPSPLSATGSALAAVAEMLVALVDESCAVAPTVLIVDDAHRMDGPSTVVWRRLAAHAEQAPLLLVAAHSQDPARPPGRTAAVGRSHEHLLRLAPFDEEEVADFLAQFLGAPPGATLTQWAGAAMGNPLHLRELVDVLLRENLIEVVDGHADLCDGGADRVPPALTDSLVARLSLVPAAADTVRTAALLGTEFAVTDLSVVLGRPVRQLAHELQSAVAARILASSGERMVFWHPLIRQALYDTIPLSLRRALHLDLARELAAAGTGPVSVAQQLLAAGVVESQWVPDWLETWAPALTASDPAVAVRLLETQLGQLPPDDRRRPAFVVALARALHAVGRWDEAAERAREAVTVATGSDECCEMCWLLVRALNRRGRTGEAEVVLRQVLARPDLSDPWRGRLLAALALVERAGAGALDEADATARGALAAGERSGDPYATAYASTVLSLTSSVRRDHGAALRHADRALAVLAGHPEHPDLEMYAVHWRMFSLQNLSRWAEAETALWQSGEIRRRAGYRAGVATGVPEAVLLYWCGQWDDARAALARVADEPSSLSYAGLRRGGPALLGRGVAALIAVRREEHAGVEEHLRSGADGPLDSVADRESRDFLLVARALRAEQQGDLRRALSTLSPLLHRWPGEMTLTHQWLADLIRLAQALDDRATVAAVLDLGRAEAEAERVPGRAAAMQLRCVGLATHDPEPLRAAVAHYRSAGPRIELAATLEDLAVVLAGHGMAAECRAVAAEAVELYTGINAPWDIRRTEARLRRQGVRRGASGPRASRPASGWAALTATERRIAVQVAEGRSTSEIATSMFLARRTVQTHISRALAKLGLHSRVQIAREVLRHAEPQTGAR</sequence>
<dbReference type="Pfam" id="PF13191">
    <property type="entry name" value="AAA_16"/>
    <property type="match status" value="1"/>
</dbReference>
<dbReference type="SMART" id="SM00382">
    <property type="entry name" value="AAA"/>
    <property type="match status" value="1"/>
</dbReference>
<dbReference type="InterPro" id="IPR041664">
    <property type="entry name" value="AAA_16"/>
</dbReference>
<dbReference type="CDD" id="cd06170">
    <property type="entry name" value="LuxR_C_like"/>
    <property type="match status" value="1"/>
</dbReference>
<dbReference type="EMBL" id="LRQV01000102">
    <property type="protein sequence ID" value="KXK59669.1"/>
    <property type="molecule type" value="Genomic_DNA"/>
</dbReference>
<keyword evidence="2" id="KW-0067">ATP-binding</keyword>
<reference evidence="4 5" key="1">
    <citation type="submission" date="2016-01" db="EMBL/GenBank/DDBJ databases">
        <title>Whole genome sequence and analysis of Micromonospora rosaria DSM 803, which can produce antibacterial substance rosamicin.</title>
        <authorList>
            <person name="Yang H."/>
            <person name="He X."/>
            <person name="Zhu D."/>
        </authorList>
    </citation>
    <scope>NUCLEOTIDE SEQUENCE [LARGE SCALE GENOMIC DNA]</scope>
    <source>
        <strain evidence="4 5">DSM 803</strain>
    </source>
</reference>
<evidence type="ECO:0000313" key="5">
    <source>
        <dbReference type="Proteomes" id="UP000070620"/>
    </source>
</evidence>
<dbReference type="InterPro" id="IPR027417">
    <property type="entry name" value="P-loop_NTPase"/>
</dbReference>
<dbReference type="GO" id="GO:0006355">
    <property type="term" value="P:regulation of DNA-templated transcription"/>
    <property type="evidence" value="ECO:0007669"/>
    <property type="project" value="InterPro"/>
</dbReference>
<name>A0A136PMI3_9ACTN</name>
<dbReference type="PROSITE" id="PS00622">
    <property type="entry name" value="HTH_LUXR_1"/>
    <property type="match status" value="1"/>
</dbReference>
<comment type="caution">
    <text evidence="4">The sequence shown here is derived from an EMBL/GenBank/DDBJ whole genome shotgun (WGS) entry which is preliminary data.</text>
</comment>
<dbReference type="InterPro" id="IPR036388">
    <property type="entry name" value="WH-like_DNA-bd_sf"/>
</dbReference>
<dbReference type="Gene3D" id="3.40.50.300">
    <property type="entry name" value="P-loop containing nucleotide triphosphate hydrolases"/>
    <property type="match status" value="1"/>
</dbReference>
<dbReference type="GO" id="GO:0004016">
    <property type="term" value="F:adenylate cyclase activity"/>
    <property type="evidence" value="ECO:0007669"/>
    <property type="project" value="TreeGrafter"/>
</dbReference>
<keyword evidence="1" id="KW-0547">Nucleotide-binding</keyword>
<dbReference type="GO" id="GO:0005524">
    <property type="term" value="F:ATP binding"/>
    <property type="evidence" value="ECO:0007669"/>
    <property type="project" value="UniProtKB-KW"/>
</dbReference>
<gene>
    <name evidence="4" type="ORF">AWW66_22980</name>
</gene>
<keyword evidence="5" id="KW-1185">Reference proteome</keyword>
<dbReference type="InterPro" id="IPR011990">
    <property type="entry name" value="TPR-like_helical_dom_sf"/>
</dbReference>
<dbReference type="Pfam" id="PF00196">
    <property type="entry name" value="GerE"/>
    <property type="match status" value="1"/>
</dbReference>
<dbReference type="InterPro" id="IPR000792">
    <property type="entry name" value="Tscrpt_reg_LuxR_C"/>
</dbReference>